<gene>
    <name evidence="3" type="ORF">P171DRAFT_487786</name>
</gene>
<evidence type="ECO:0000313" key="3">
    <source>
        <dbReference type="EMBL" id="KAF2442556.1"/>
    </source>
</evidence>
<dbReference type="EMBL" id="MU001504">
    <property type="protein sequence ID" value="KAF2442556.1"/>
    <property type="molecule type" value="Genomic_DNA"/>
</dbReference>
<feature type="transmembrane region" description="Helical" evidence="2">
    <location>
        <begin position="234"/>
        <end position="257"/>
    </location>
</feature>
<keyword evidence="2" id="KW-1133">Transmembrane helix</keyword>
<keyword evidence="2" id="KW-0472">Membrane</keyword>
<evidence type="ECO:0000256" key="1">
    <source>
        <dbReference type="SAM" id="MobiDB-lite"/>
    </source>
</evidence>
<comment type="caution">
    <text evidence="3">The sequence shown here is derived from an EMBL/GenBank/DDBJ whole genome shotgun (WGS) entry which is preliminary data.</text>
</comment>
<keyword evidence="2" id="KW-0812">Transmembrane</keyword>
<reference evidence="3" key="1">
    <citation type="journal article" date="2020" name="Stud. Mycol.">
        <title>101 Dothideomycetes genomes: a test case for predicting lifestyles and emergence of pathogens.</title>
        <authorList>
            <person name="Haridas S."/>
            <person name="Albert R."/>
            <person name="Binder M."/>
            <person name="Bloem J."/>
            <person name="Labutti K."/>
            <person name="Salamov A."/>
            <person name="Andreopoulos B."/>
            <person name="Baker S."/>
            <person name="Barry K."/>
            <person name="Bills G."/>
            <person name="Bluhm B."/>
            <person name="Cannon C."/>
            <person name="Castanera R."/>
            <person name="Culley D."/>
            <person name="Daum C."/>
            <person name="Ezra D."/>
            <person name="Gonzalez J."/>
            <person name="Henrissat B."/>
            <person name="Kuo A."/>
            <person name="Liang C."/>
            <person name="Lipzen A."/>
            <person name="Lutzoni F."/>
            <person name="Magnuson J."/>
            <person name="Mondo S."/>
            <person name="Nolan M."/>
            <person name="Ohm R."/>
            <person name="Pangilinan J."/>
            <person name="Park H.-J."/>
            <person name="Ramirez L."/>
            <person name="Alfaro M."/>
            <person name="Sun H."/>
            <person name="Tritt A."/>
            <person name="Yoshinaga Y."/>
            <person name="Zwiers L.-H."/>
            <person name="Turgeon B."/>
            <person name="Goodwin S."/>
            <person name="Spatafora J."/>
            <person name="Crous P."/>
            <person name="Grigoriev I."/>
        </authorList>
    </citation>
    <scope>NUCLEOTIDE SEQUENCE</scope>
    <source>
        <strain evidence="3">CBS 690.94</strain>
    </source>
</reference>
<evidence type="ECO:0000313" key="4">
    <source>
        <dbReference type="Proteomes" id="UP000799764"/>
    </source>
</evidence>
<dbReference type="Proteomes" id="UP000799764">
    <property type="component" value="Unassembled WGS sequence"/>
</dbReference>
<name>A0A9P4PGM9_9PLEO</name>
<feature type="region of interest" description="Disordered" evidence="1">
    <location>
        <begin position="1"/>
        <end position="20"/>
    </location>
</feature>
<evidence type="ECO:0000256" key="2">
    <source>
        <dbReference type="SAM" id="Phobius"/>
    </source>
</evidence>
<keyword evidence="4" id="KW-1185">Reference proteome</keyword>
<dbReference type="AlphaFoldDB" id="A0A9P4PGM9"/>
<protein>
    <submittedName>
        <fullName evidence="3">Uncharacterized protein</fullName>
    </submittedName>
</protein>
<sequence>MPAIQRRVRPPMTPPTIVPTGALESPPSLLGCEVLATRLAVSAAELVDTVVVDVDITSTVLDAPSVEDDAAAGRLTVSPNPYDASVVTTNAFQVYDIAIVTPEFFAGGVYDMEGNMTLAHNQRHEVRLARLQSLGSNGQLWNDSRWTPIPLTECCSQSDQHLRPDGGSILAVENPEEAEGHQRSVVSLHFLSEPFNWNYSYSWSPSPYIGCFGNVESSTACFSLKVPGRCRLQIHVWFILTTAILNATKLVCLLWTFREK</sequence>
<proteinExistence type="predicted"/>
<accession>A0A9P4PGM9</accession>
<organism evidence="3 4">
    <name type="scientific">Karstenula rhodostoma CBS 690.94</name>
    <dbReference type="NCBI Taxonomy" id="1392251"/>
    <lineage>
        <taxon>Eukaryota</taxon>
        <taxon>Fungi</taxon>
        <taxon>Dikarya</taxon>
        <taxon>Ascomycota</taxon>
        <taxon>Pezizomycotina</taxon>
        <taxon>Dothideomycetes</taxon>
        <taxon>Pleosporomycetidae</taxon>
        <taxon>Pleosporales</taxon>
        <taxon>Massarineae</taxon>
        <taxon>Didymosphaeriaceae</taxon>
        <taxon>Karstenula</taxon>
    </lineage>
</organism>